<evidence type="ECO:0000313" key="3">
    <source>
        <dbReference type="EMBL" id="TDT15573.1"/>
    </source>
</evidence>
<evidence type="ECO:0000313" key="4">
    <source>
        <dbReference type="Proteomes" id="UP000294558"/>
    </source>
</evidence>
<dbReference type="OrthoDB" id="4408835at2"/>
<dbReference type="AlphaFoldDB" id="A0A4R7HZH7"/>
<dbReference type="EMBL" id="SOAU01000001">
    <property type="protein sequence ID" value="TDT15573.1"/>
    <property type="molecule type" value="Genomic_DNA"/>
</dbReference>
<name>A0A4R7HZH7_9ACTN</name>
<feature type="transmembrane region" description="Helical" evidence="2">
    <location>
        <begin position="84"/>
        <end position="104"/>
    </location>
</feature>
<evidence type="ECO:0000256" key="2">
    <source>
        <dbReference type="SAM" id="Phobius"/>
    </source>
</evidence>
<gene>
    <name evidence="3" type="ORF">BDK89_1146</name>
</gene>
<comment type="caution">
    <text evidence="3">The sequence shown here is derived from an EMBL/GenBank/DDBJ whole genome shotgun (WGS) entry which is preliminary data.</text>
</comment>
<keyword evidence="2" id="KW-1133">Transmembrane helix</keyword>
<organism evidence="3 4">
    <name type="scientific">Ilumatobacter fluminis</name>
    <dbReference type="NCBI Taxonomy" id="467091"/>
    <lineage>
        <taxon>Bacteria</taxon>
        <taxon>Bacillati</taxon>
        <taxon>Actinomycetota</taxon>
        <taxon>Acidimicrobiia</taxon>
        <taxon>Acidimicrobiales</taxon>
        <taxon>Ilumatobacteraceae</taxon>
        <taxon>Ilumatobacter</taxon>
    </lineage>
</organism>
<sequence>MTQPLDASSLDPAAPAPTAAPTSQSGADRFMRRLLRLPVDGPKATAAEAQKAFQTSILVAAFRCIVMYIFFPFVLPAIGVARGVGPWVGLTISVVAIVAIVMSMRRFWRADHSKRWHYTVLGGAVMAFMVFEIVRDIAEIAG</sequence>
<keyword evidence="4" id="KW-1185">Reference proteome</keyword>
<evidence type="ECO:0000256" key="1">
    <source>
        <dbReference type="SAM" id="MobiDB-lite"/>
    </source>
</evidence>
<reference evidence="3 4" key="1">
    <citation type="submission" date="2019-03" db="EMBL/GenBank/DDBJ databases">
        <title>Sequencing the genomes of 1000 actinobacteria strains.</title>
        <authorList>
            <person name="Klenk H.-P."/>
        </authorList>
    </citation>
    <scope>NUCLEOTIDE SEQUENCE [LARGE SCALE GENOMIC DNA]</scope>
    <source>
        <strain evidence="3 4">DSM 18936</strain>
    </source>
</reference>
<dbReference type="RefSeq" id="WP_133868012.1">
    <property type="nucleotide sequence ID" value="NZ_SOAU01000001.1"/>
</dbReference>
<feature type="transmembrane region" description="Helical" evidence="2">
    <location>
        <begin position="57"/>
        <end position="78"/>
    </location>
</feature>
<feature type="compositionally biased region" description="Low complexity" evidence="1">
    <location>
        <begin position="1"/>
        <end position="22"/>
    </location>
</feature>
<feature type="region of interest" description="Disordered" evidence="1">
    <location>
        <begin position="1"/>
        <end position="26"/>
    </location>
</feature>
<keyword evidence="2" id="KW-0472">Membrane</keyword>
<feature type="transmembrane region" description="Helical" evidence="2">
    <location>
        <begin position="116"/>
        <end position="134"/>
    </location>
</feature>
<proteinExistence type="predicted"/>
<keyword evidence="2" id="KW-0812">Transmembrane</keyword>
<dbReference type="Proteomes" id="UP000294558">
    <property type="component" value="Unassembled WGS sequence"/>
</dbReference>
<accession>A0A4R7HZH7</accession>
<protein>
    <submittedName>
        <fullName evidence="3">Uncharacterized protein</fullName>
    </submittedName>
</protein>